<gene>
    <name evidence="1" type="ORF">SFOMI_1154</name>
</gene>
<reference evidence="1 2" key="2">
    <citation type="journal article" date="2013" name="Environ. Sci. Technol.">
        <title>The 4-tert-butylphenol-utilizing bacterium Sphingobium fuliginis OMI can degrade bisphenols via phenolic ring hydroxylation and meta-cleavage pathway.</title>
        <authorList>
            <person name="Ogata Y."/>
            <person name="Goda S."/>
            <person name="Toyama T."/>
            <person name="Sei K."/>
            <person name="Ike M."/>
        </authorList>
    </citation>
    <scope>NUCLEOTIDE SEQUENCE [LARGE SCALE GENOMIC DNA]</scope>
    <source>
        <strain evidence="1 2">OMI</strain>
    </source>
</reference>
<name>A0A292ZCP8_SPHSA</name>
<organism evidence="1 2">
    <name type="scientific">Sphingobium fuliginis (strain ATCC 27551)</name>
    <dbReference type="NCBI Taxonomy" id="336203"/>
    <lineage>
        <taxon>Bacteria</taxon>
        <taxon>Pseudomonadati</taxon>
        <taxon>Pseudomonadota</taxon>
        <taxon>Alphaproteobacteria</taxon>
        <taxon>Sphingomonadales</taxon>
        <taxon>Sphingomonadaceae</taxon>
        <taxon>Sphingobium</taxon>
    </lineage>
</organism>
<dbReference type="Proteomes" id="UP000221538">
    <property type="component" value="Unassembled WGS sequence"/>
</dbReference>
<sequence length="188" mass="20906">MSILFRIAVPADETTDPYAIITARQLAAFRRFLRAEGDRLGVALLEPDEYLGDSFEARVCPLALASITARFDHEPTVIAVVEEAQFRVRRVMVHRDRAAAEIRMRVALTSDRGLELDLAYGNAYALLEALEIEAESVGDIALDMAQDRLRDPATAARARARCVDHYLPRLETLLMTAPDPAVARLSWA</sequence>
<proteinExistence type="predicted"/>
<dbReference type="EMBL" id="BEWI01000031">
    <property type="protein sequence ID" value="GAY20624.1"/>
    <property type="molecule type" value="Genomic_DNA"/>
</dbReference>
<evidence type="ECO:0000313" key="1">
    <source>
        <dbReference type="EMBL" id="GAY20624.1"/>
    </source>
</evidence>
<evidence type="ECO:0000313" key="2">
    <source>
        <dbReference type="Proteomes" id="UP000221538"/>
    </source>
</evidence>
<accession>A0A292ZCP8</accession>
<comment type="caution">
    <text evidence="1">The sequence shown here is derived from an EMBL/GenBank/DDBJ whole genome shotgun (WGS) entry which is preliminary data.</text>
</comment>
<protein>
    <submittedName>
        <fullName evidence="1">Uncharacterized protein</fullName>
    </submittedName>
</protein>
<reference evidence="1 2" key="1">
    <citation type="journal article" date="2013" name="Biodegradation">
        <title>Occurrence of 4-tert-butylphenol (4-t-BP) biodegradation in an aquatic sample caused by the presence of Spirodela polyrrhiza and isolation of a 4-t-BP-utilizing bacterium.</title>
        <authorList>
            <person name="Ogata Y."/>
            <person name="Toyama T."/>
            <person name="Yu N."/>
            <person name="Wang X."/>
            <person name="Sei K."/>
            <person name="Ike M."/>
        </authorList>
    </citation>
    <scope>NUCLEOTIDE SEQUENCE [LARGE SCALE GENOMIC DNA]</scope>
    <source>
        <strain evidence="1 2">OMI</strain>
    </source>
</reference>
<dbReference type="RefSeq" id="WP_099185625.1">
    <property type="nucleotide sequence ID" value="NZ_BEWI01000031.1"/>
</dbReference>
<dbReference type="AlphaFoldDB" id="A0A292ZCP8"/>